<evidence type="ECO:0000256" key="12">
    <source>
        <dbReference type="PIRSR" id="PIRSR039102-3"/>
    </source>
</evidence>
<dbReference type="InterPro" id="IPR000291">
    <property type="entry name" value="D-Ala_lig_Van_CS"/>
</dbReference>
<dbReference type="GO" id="GO:0005737">
    <property type="term" value="C:cytoplasm"/>
    <property type="evidence" value="ECO:0007669"/>
    <property type="project" value="UniProtKB-SubCell"/>
</dbReference>
<keyword evidence="8 10" id="KW-0573">Peptidoglycan synthesis</keyword>
<evidence type="ECO:0000313" key="16">
    <source>
        <dbReference type="Proteomes" id="UP000650511"/>
    </source>
</evidence>
<feature type="active site" evidence="11">
    <location>
        <position position="282"/>
    </location>
</feature>
<evidence type="ECO:0000256" key="13">
    <source>
        <dbReference type="PROSITE-ProRule" id="PRU00409"/>
    </source>
</evidence>
<feature type="domain" description="ATP-grasp" evidence="14">
    <location>
        <begin position="101"/>
        <end position="304"/>
    </location>
</feature>
<comment type="cofactor">
    <cofactor evidence="12">
        <name>Mg(2+)</name>
        <dbReference type="ChEBI" id="CHEBI:18420"/>
    </cofactor>
    <cofactor evidence="12">
        <name>Mn(2+)</name>
        <dbReference type="ChEBI" id="CHEBI:29035"/>
    </cofactor>
    <text evidence="12">Binds 2 magnesium or manganese ions per subunit.</text>
</comment>
<dbReference type="GO" id="GO:0008716">
    <property type="term" value="F:D-alanine-D-alanine ligase activity"/>
    <property type="evidence" value="ECO:0007669"/>
    <property type="project" value="UniProtKB-UniRule"/>
</dbReference>
<keyword evidence="3 10" id="KW-0963">Cytoplasm</keyword>
<dbReference type="GO" id="GO:0009252">
    <property type="term" value="P:peptidoglycan biosynthetic process"/>
    <property type="evidence" value="ECO:0007669"/>
    <property type="project" value="UniProtKB-UniRule"/>
</dbReference>
<comment type="subcellular location">
    <subcellularLocation>
        <location evidence="1 10">Cytoplasm</location>
    </subcellularLocation>
</comment>
<keyword evidence="7 10" id="KW-0133">Cell shape</keyword>
<dbReference type="PROSITE" id="PS00843">
    <property type="entry name" value="DALA_DALA_LIGASE_1"/>
    <property type="match status" value="1"/>
</dbReference>
<comment type="caution">
    <text evidence="15">The sequence shown here is derived from an EMBL/GenBank/DDBJ whole genome shotgun (WGS) entry which is preliminary data.</text>
</comment>
<dbReference type="Gene3D" id="3.30.1490.20">
    <property type="entry name" value="ATP-grasp fold, A domain"/>
    <property type="match status" value="1"/>
</dbReference>
<dbReference type="RefSeq" id="WP_205745389.1">
    <property type="nucleotide sequence ID" value="NZ_BMHA01000001.1"/>
</dbReference>
<feature type="binding site" evidence="12">
    <location>
        <position position="258"/>
    </location>
    <ligand>
        <name>Mg(2+)</name>
        <dbReference type="ChEBI" id="CHEBI:18420"/>
        <label>1</label>
    </ligand>
</feature>
<keyword evidence="9 10" id="KW-0961">Cell wall biogenesis/degradation</keyword>
<comment type="pathway">
    <text evidence="10">Cell wall biogenesis; peptidoglycan biosynthesis.</text>
</comment>
<evidence type="ECO:0000256" key="11">
    <source>
        <dbReference type="PIRSR" id="PIRSR039102-1"/>
    </source>
</evidence>
<evidence type="ECO:0000313" key="15">
    <source>
        <dbReference type="EMBL" id="GGI03136.1"/>
    </source>
</evidence>
<keyword evidence="6 13" id="KW-0067">ATP-binding</keyword>
<keyword evidence="12" id="KW-0460">Magnesium</keyword>
<evidence type="ECO:0000256" key="6">
    <source>
        <dbReference type="ARBA" id="ARBA00022840"/>
    </source>
</evidence>
<evidence type="ECO:0000256" key="1">
    <source>
        <dbReference type="ARBA" id="ARBA00004496"/>
    </source>
</evidence>
<dbReference type="InterPro" id="IPR011761">
    <property type="entry name" value="ATP-grasp"/>
</dbReference>
<evidence type="ECO:0000256" key="3">
    <source>
        <dbReference type="ARBA" id="ARBA00022490"/>
    </source>
</evidence>
<dbReference type="PIRSF" id="PIRSF039102">
    <property type="entry name" value="Ddl/VanB"/>
    <property type="match status" value="1"/>
</dbReference>
<keyword evidence="4 10" id="KW-0436">Ligase</keyword>
<dbReference type="InterPro" id="IPR011127">
    <property type="entry name" value="Dala_Dala_lig_N"/>
</dbReference>
<dbReference type="InterPro" id="IPR013815">
    <property type="entry name" value="ATP_grasp_subdomain_1"/>
</dbReference>
<evidence type="ECO:0000256" key="7">
    <source>
        <dbReference type="ARBA" id="ARBA00022960"/>
    </source>
</evidence>
<protein>
    <recommendedName>
        <fullName evidence="10">D-alanine--D-alanine ligase</fullName>
        <ecNumber evidence="10">6.3.2.4</ecNumber>
    </recommendedName>
    <alternativeName>
        <fullName evidence="10">D-Ala-D-Ala ligase</fullName>
    </alternativeName>
    <alternativeName>
        <fullName evidence="10">D-alanylalanine synthetase</fullName>
    </alternativeName>
</protein>
<reference evidence="15" key="2">
    <citation type="submission" date="2020-09" db="EMBL/GenBank/DDBJ databases">
        <authorList>
            <person name="Sun Q."/>
            <person name="Zhou Y."/>
        </authorList>
    </citation>
    <scope>NUCLEOTIDE SEQUENCE</scope>
    <source>
        <strain evidence="15">CGMCC 1.14988</strain>
    </source>
</reference>
<keyword evidence="5 13" id="KW-0547">Nucleotide-binding</keyword>
<dbReference type="PROSITE" id="PS50975">
    <property type="entry name" value="ATP_GRASP"/>
    <property type="match status" value="1"/>
</dbReference>
<evidence type="ECO:0000256" key="8">
    <source>
        <dbReference type="ARBA" id="ARBA00022984"/>
    </source>
</evidence>
<dbReference type="HAMAP" id="MF_00047">
    <property type="entry name" value="Dala_Dala_lig"/>
    <property type="match status" value="1"/>
</dbReference>
<keyword evidence="12" id="KW-0464">Manganese</keyword>
<dbReference type="Pfam" id="PF01820">
    <property type="entry name" value="Dala_Dala_lig_N"/>
    <property type="match status" value="1"/>
</dbReference>
<proteinExistence type="inferred from homology"/>
<dbReference type="InterPro" id="IPR016185">
    <property type="entry name" value="PreATP-grasp_dom_sf"/>
</dbReference>
<dbReference type="NCBIfam" id="NF002378">
    <property type="entry name" value="PRK01372.1"/>
    <property type="match status" value="1"/>
</dbReference>
<keyword evidence="16" id="KW-1185">Reference proteome</keyword>
<dbReference type="NCBIfam" id="TIGR01205">
    <property type="entry name" value="D_ala_D_alaTIGR"/>
    <property type="match status" value="1"/>
</dbReference>
<dbReference type="Gene3D" id="3.30.470.20">
    <property type="entry name" value="ATP-grasp fold, B domain"/>
    <property type="match status" value="1"/>
</dbReference>
<dbReference type="GO" id="GO:0046872">
    <property type="term" value="F:metal ion binding"/>
    <property type="evidence" value="ECO:0007669"/>
    <property type="project" value="UniProtKB-KW"/>
</dbReference>
<comment type="similarity">
    <text evidence="2 10">Belongs to the D-alanine--D-alanine ligase family.</text>
</comment>
<dbReference type="EC" id="6.3.2.4" evidence="10"/>
<evidence type="ECO:0000259" key="14">
    <source>
        <dbReference type="PROSITE" id="PS50975"/>
    </source>
</evidence>
<dbReference type="PANTHER" id="PTHR23132:SF23">
    <property type="entry name" value="D-ALANINE--D-ALANINE LIGASE B"/>
    <property type="match status" value="1"/>
</dbReference>
<evidence type="ECO:0000256" key="9">
    <source>
        <dbReference type="ARBA" id="ARBA00023316"/>
    </source>
</evidence>
<sequence>MPSNVAVLSGGISLERDVSLRSGSRVADALADRGHDVTRVDVDGELVHVLERGGFDAAFLTLHGSAGEDGTVQALLELVGLSYTGPDVLASSLAWNKPIAQGIYRRAGIATPRGVTLTQQAFREMGAVAVVDRLADALGTPVVVKPATGGSSLGLSIVEDPAALPQAIVGAFSYADAVLLEQFVAGTEVAVTVLDGRALPAVEIRPKEGAYDFAARYTAGATEFHAPARLEDPVAAACAQAAVAAYEAIGARHISRADLIVDVHGVPWLLELDTCPGLTDTSLVPLAAEADGLPFAALCETLLGLALGDGPRTHAPLAAPVDEAPGGGR</sequence>
<organism evidence="15 16">
    <name type="scientific">Egicoccus halophilus</name>
    <dbReference type="NCBI Taxonomy" id="1670830"/>
    <lineage>
        <taxon>Bacteria</taxon>
        <taxon>Bacillati</taxon>
        <taxon>Actinomycetota</taxon>
        <taxon>Nitriliruptoria</taxon>
        <taxon>Egicoccales</taxon>
        <taxon>Egicoccaceae</taxon>
        <taxon>Egicoccus</taxon>
    </lineage>
</organism>
<dbReference type="InterPro" id="IPR005905">
    <property type="entry name" value="D_ala_D_ala"/>
</dbReference>
<dbReference type="EMBL" id="BMHA01000001">
    <property type="protein sequence ID" value="GGI03136.1"/>
    <property type="molecule type" value="Genomic_DNA"/>
</dbReference>
<dbReference type="Pfam" id="PF07478">
    <property type="entry name" value="Dala_Dala_lig_C"/>
    <property type="match status" value="1"/>
</dbReference>
<name>A0A8J3A7Q7_9ACTN</name>
<comment type="catalytic activity">
    <reaction evidence="10">
        <text>2 D-alanine + ATP = D-alanyl-D-alanine + ADP + phosphate + H(+)</text>
        <dbReference type="Rhea" id="RHEA:11224"/>
        <dbReference type="ChEBI" id="CHEBI:15378"/>
        <dbReference type="ChEBI" id="CHEBI:30616"/>
        <dbReference type="ChEBI" id="CHEBI:43474"/>
        <dbReference type="ChEBI" id="CHEBI:57416"/>
        <dbReference type="ChEBI" id="CHEBI:57822"/>
        <dbReference type="ChEBI" id="CHEBI:456216"/>
        <dbReference type="EC" id="6.3.2.4"/>
    </reaction>
</comment>
<feature type="active site" evidence="11">
    <location>
        <position position="15"/>
    </location>
</feature>
<dbReference type="GO" id="GO:0008360">
    <property type="term" value="P:regulation of cell shape"/>
    <property type="evidence" value="ECO:0007669"/>
    <property type="project" value="UniProtKB-KW"/>
</dbReference>
<comment type="function">
    <text evidence="10">Cell wall formation.</text>
</comment>
<feature type="active site" evidence="11">
    <location>
        <position position="151"/>
    </location>
</feature>
<accession>A0A8J3A7Q7</accession>
<dbReference type="UniPathway" id="UPA00219"/>
<evidence type="ECO:0000256" key="2">
    <source>
        <dbReference type="ARBA" id="ARBA00010871"/>
    </source>
</evidence>
<feature type="binding site" evidence="12">
    <location>
        <position position="271"/>
    </location>
    <ligand>
        <name>Mg(2+)</name>
        <dbReference type="ChEBI" id="CHEBI:18420"/>
        <label>2</label>
    </ligand>
</feature>
<dbReference type="InterPro" id="IPR011095">
    <property type="entry name" value="Dala_Dala_lig_C"/>
</dbReference>
<evidence type="ECO:0000256" key="5">
    <source>
        <dbReference type="ARBA" id="ARBA00022741"/>
    </source>
</evidence>
<dbReference type="Proteomes" id="UP000650511">
    <property type="component" value="Unassembled WGS sequence"/>
</dbReference>
<reference evidence="15" key="1">
    <citation type="journal article" date="2014" name="Int. J. Syst. Evol. Microbiol.">
        <title>Complete genome sequence of Corynebacterium casei LMG S-19264T (=DSM 44701T), isolated from a smear-ripened cheese.</title>
        <authorList>
            <consortium name="US DOE Joint Genome Institute (JGI-PGF)"/>
            <person name="Walter F."/>
            <person name="Albersmeier A."/>
            <person name="Kalinowski J."/>
            <person name="Ruckert C."/>
        </authorList>
    </citation>
    <scope>NUCLEOTIDE SEQUENCE</scope>
    <source>
        <strain evidence="15">CGMCC 1.14988</strain>
    </source>
</reference>
<dbReference type="SUPFAM" id="SSF56059">
    <property type="entry name" value="Glutathione synthetase ATP-binding domain-like"/>
    <property type="match status" value="1"/>
</dbReference>
<dbReference type="AlphaFoldDB" id="A0A8J3A7Q7"/>
<keyword evidence="12" id="KW-0479">Metal-binding</keyword>
<dbReference type="GO" id="GO:0005524">
    <property type="term" value="F:ATP binding"/>
    <property type="evidence" value="ECO:0007669"/>
    <property type="project" value="UniProtKB-UniRule"/>
</dbReference>
<dbReference type="PANTHER" id="PTHR23132">
    <property type="entry name" value="D-ALANINE--D-ALANINE LIGASE"/>
    <property type="match status" value="1"/>
</dbReference>
<evidence type="ECO:0000256" key="10">
    <source>
        <dbReference type="HAMAP-Rule" id="MF_00047"/>
    </source>
</evidence>
<evidence type="ECO:0000256" key="4">
    <source>
        <dbReference type="ARBA" id="ARBA00022598"/>
    </source>
</evidence>
<dbReference type="SUPFAM" id="SSF52440">
    <property type="entry name" value="PreATP-grasp domain"/>
    <property type="match status" value="1"/>
</dbReference>
<dbReference type="Gene3D" id="3.40.50.20">
    <property type="match status" value="1"/>
</dbReference>
<gene>
    <name evidence="15" type="primary">ddlA</name>
    <name evidence="10" type="synonym">ddl</name>
    <name evidence="15" type="ORF">GCM10011354_02740</name>
</gene>
<dbReference type="GO" id="GO:0071555">
    <property type="term" value="P:cell wall organization"/>
    <property type="evidence" value="ECO:0007669"/>
    <property type="project" value="UniProtKB-KW"/>
</dbReference>
<feature type="binding site" evidence="12">
    <location>
        <position position="271"/>
    </location>
    <ligand>
        <name>Mg(2+)</name>
        <dbReference type="ChEBI" id="CHEBI:18420"/>
        <label>1</label>
    </ligand>
</feature>